<dbReference type="InterPro" id="IPR015943">
    <property type="entry name" value="WD40/YVTN_repeat-like_dom_sf"/>
</dbReference>
<evidence type="ECO:0000313" key="11">
    <source>
        <dbReference type="EMBL" id="TQV92088.1"/>
    </source>
</evidence>
<dbReference type="InterPro" id="IPR014908">
    <property type="entry name" value="Nucleoporin_Nup133/Nup155_N"/>
</dbReference>
<dbReference type="Gene3D" id="1.20.58.1380">
    <property type="match status" value="1"/>
</dbReference>
<evidence type="ECO:0000256" key="3">
    <source>
        <dbReference type="ARBA" id="ARBA00022448"/>
    </source>
</evidence>
<dbReference type="GO" id="GO:0031080">
    <property type="term" value="C:nuclear pore outer ring"/>
    <property type="evidence" value="ECO:0007669"/>
    <property type="project" value="TreeGrafter"/>
</dbReference>
<comment type="caution">
    <text evidence="11">The sequence shown here is derived from an EMBL/GenBank/DDBJ whole genome shotgun (WGS) entry which is preliminary data.</text>
</comment>
<dbReference type="SUPFAM" id="SSF117289">
    <property type="entry name" value="Nucleoporin domain"/>
    <property type="match status" value="1"/>
</dbReference>
<dbReference type="Proteomes" id="UP000315783">
    <property type="component" value="Unassembled WGS sequence"/>
</dbReference>
<dbReference type="InterPro" id="IPR037624">
    <property type="entry name" value="Nup133-like"/>
</dbReference>
<comment type="similarity">
    <text evidence="2">Belongs to the nucleoporin Nup133 family.</text>
</comment>
<feature type="domain" description="Nucleoporin Nup133/Nup155-like C-terminal" evidence="9">
    <location>
        <begin position="678"/>
        <end position="1330"/>
    </location>
</feature>
<dbReference type="STRING" id="43265.A0A545VR42"/>
<proteinExistence type="inferred from homology"/>
<dbReference type="EMBL" id="SPUK01000016">
    <property type="protein sequence ID" value="TQV92088.1"/>
    <property type="molecule type" value="Genomic_DNA"/>
</dbReference>
<evidence type="ECO:0000259" key="9">
    <source>
        <dbReference type="Pfam" id="PF03177"/>
    </source>
</evidence>
<keyword evidence="3" id="KW-0813">Transport</keyword>
<reference evidence="11 12" key="1">
    <citation type="journal article" date="2019" name="Appl. Microbiol. Biotechnol.">
        <title>Genome sequence of Isaria javanica and comparative genome analysis insights into family S53 peptidase evolution in fungal entomopathogens.</title>
        <authorList>
            <person name="Lin R."/>
            <person name="Zhang X."/>
            <person name="Xin B."/>
            <person name="Zou M."/>
            <person name="Gao Y."/>
            <person name="Qin F."/>
            <person name="Hu Q."/>
            <person name="Xie B."/>
            <person name="Cheng X."/>
        </authorList>
    </citation>
    <scope>NUCLEOTIDE SEQUENCE [LARGE SCALE GENOMIC DNA]</scope>
    <source>
        <strain evidence="11 12">IJ1G</strain>
    </source>
</reference>
<evidence type="ECO:0000256" key="5">
    <source>
        <dbReference type="ARBA" id="ARBA00022927"/>
    </source>
</evidence>
<dbReference type="InterPro" id="IPR007187">
    <property type="entry name" value="Nucleoporin_Nup133/Nup155_C"/>
</dbReference>
<evidence type="ECO:0000256" key="2">
    <source>
        <dbReference type="ARBA" id="ARBA00005569"/>
    </source>
</evidence>
<comment type="subcellular location">
    <subcellularLocation>
        <location evidence="1">Nucleus envelope</location>
    </subcellularLocation>
</comment>
<keyword evidence="4" id="KW-0509">mRNA transport</keyword>
<keyword evidence="7" id="KW-0539">Nucleus</keyword>
<keyword evidence="6" id="KW-0811">Translocation</keyword>
<evidence type="ECO:0000313" key="12">
    <source>
        <dbReference type="Proteomes" id="UP000315783"/>
    </source>
</evidence>
<feature type="region of interest" description="Disordered" evidence="8">
    <location>
        <begin position="1"/>
        <end position="80"/>
    </location>
</feature>
<dbReference type="Pfam" id="PF08801">
    <property type="entry name" value="Nucleoporin_N"/>
    <property type="match status" value="1"/>
</dbReference>
<dbReference type="GO" id="GO:0000972">
    <property type="term" value="P:transcription-dependent tethering of RNA polymerase II gene DNA at nuclear periphery"/>
    <property type="evidence" value="ECO:0007669"/>
    <property type="project" value="TreeGrafter"/>
</dbReference>
<dbReference type="Pfam" id="PF03177">
    <property type="entry name" value="Nucleoporin_C"/>
    <property type="match status" value="1"/>
</dbReference>
<evidence type="ECO:0000256" key="6">
    <source>
        <dbReference type="ARBA" id="ARBA00023010"/>
    </source>
</evidence>
<dbReference type="PANTHER" id="PTHR13405:SF11">
    <property type="entry name" value="NUCLEAR PORE COMPLEX PROTEIN NUP133"/>
    <property type="match status" value="1"/>
</dbReference>
<dbReference type="Gene3D" id="2.130.10.10">
    <property type="entry name" value="YVTN repeat-like/Quinoprotein amine dehydrogenase"/>
    <property type="match status" value="1"/>
</dbReference>
<sequence>MFSTAVTEGGPATATRSRRRQRPKSQESLVPQPKAKRQRVPLSEQTFVNPDAQPHPVEAPVVEKRPPIEPVDDAGLENINPVPRKDLHVRAKKSKHAERAASKGDGSVVLTSTNAYVVSKLPAIPDRIRSDWGLKQHADVSSSFGYALTLTQTNALVWPYNSTSQSPETFTFTLPTPGRSSDPLPVGCFVSPSASSTEPGLVVVTASSGKVVFWESISSAATFAFIRKDRSGVEHNISGMSHGEKVISITNAESAGFIITFNSGRLAYLSVRDNHGRPAISVQFLRSNLASSGSGIFGSIRHAFSNLSLRGEIAAVRADRSARVGERNIVALTTKGKLQAWKIHRGGHNEHIGEAEMRDSLYSALYEADPYTKDFSPDSLEALDFTFVPKGLEHKYLDMSRLSDAMATDDASVQHLLLLVSLTRKSVARYSLVEVILKPNSCKIGVTRPITSYSTPLPRAAGEATSSPRLYLPRPALVAFIVFERATVMASVALPPESPDSQLQSDNHILPPSFEDVIDFREDDLHEIIGSGFEEMPSATQEDNRIFRQRTTRNPAVLLMVRGAGAIRVITTDIDKFASEQAPQVSAKSKLEQTVFFGSRKGSPLVFDGRRETSFTGKELSEAALEVSHEILSSTTTYMPALPASLEDNLRERSGALERLMRHLQSIGADIDKKTRWSLLYNAEKMHVAALLWKRHEAFTTSRPADDKKSLIGSIVEFIHEDQKSNPVAATGQVDTIRHWFINDIFRLELFVAWAYEVIKTLYKDRLLDDAKITVMINEAIQVNVVTHFGALEFRKENLELYGLGEEKMSLGILLDSFEGMPEPWTGCHYIANNAKRLLDLSDQWHKKHQSLAAEKTQGGDKPDSAILAKIFDELPSLTDAALTSVLEYARWGATTPDHKTFAQSFAKVYAADRFEKPVFLARAGKWEEGALLAEKHQSLHGLAVILLDHIEALEQQLAQPTLPSTEVKKVKTLREAKKTQLEDRFGRYGKDFAFPVYEFLLEKHGVEAVLEFDLETLGFKTQFLRSRPELARISWINDIEQEKDVDHAADTLVSLALTKEQQAWNKRVELSLGKLALLAEAEEKQEQPNGLKVTVNEAHHESQLARVDRELITLKIQDELYNQIFTSTYDAVDEAAALNFAMEAHSTNIPRRQKALLQLFEDGMERLLKHEALDAMTLIDLLTLVALKPEQQAEIAHPFWMALKVAESSCHADEVKEAKRLIWRRLFVRDDWAHINDTQLKHDREVVAQLADTELYAVLADCVRYQDERDPFRPMNPQEALGAFTESLDRRFRDLGAEFQSKQLEVMRWEDKSLKQNVDKHRLADWLRTCLAQAQAEVQQQQADDVTAAQQQEPVAAEEMAVDEIMNGHIPGSF</sequence>
<gene>
    <name evidence="11" type="ORF">IF1G_09160</name>
</gene>
<keyword evidence="5" id="KW-0653">Protein transport</keyword>
<dbReference type="OrthoDB" id="103454at2759"/>
<dbReference type="GO" id="GO:0006606">
    <property type="term" value="P:protein import into nucleus"/>
    <property type="evidence" value="ECO:0007669"/>
    <property type="project" value="TreeGrafter"/>
</dbReference>
<dbReference type="GO" id="GO:0016973">
    <property type="term" value="P:poly(A)+ mRNA export from nucleus"/>
    <property type="evidence" value="ECO:0007669"/>
    <property type="project" value="TreeGrafter"/>
</dbReference>
<dbReference type="GO" id="GO:0017056">
    <property type="term" value="F:structural constituent of nuclear pore"/>
    <property type="evidence" value="ECO:0007669"/>
    <property type="project" value="InterPro"/>
</dbReference>
<evidence type="ECO:0000256" key="4">
    <source>
        <dbReference type="ARBA" id="ARBA00022816"/>
    </source>
</evidence>
<dbReference type="FunFam" id="2.130.10.10:FF:001057">
    <property type="entry name" value="Nuclear pore complex subunit Nup133, putative"/>
    <property type="match status" value="1"/>
</dbReference>
<protein>
    <recommendedName>
        <fullName evidence="13">Nuclear pore complex subunit Nup133</fullName>
    </recommendedName>
</protein>
<evidence type="ECO:0000256" key="1">
    <source>
        <dbReference type="ARBA" id="ARBA00004259"/>
    </source>
</evidence>
<accession>A0A545VR42</accession>
<dbReference type="PANTHER" id="PTHR13405">
    <property type="entry name" value="NUCLEAR PORE COMPLEX PROTEIN NUP133"/>
    <property type="match status" value="1"/>
</dbReference>
<evidence type="ECO:0000256" key="8">
    <source>
        <dbReference type="SAM" id="MobiDB-lite"/>
    </source>
</evidence>
<evidence type="ECO:0000259" key="10">
    <source>
        <dbReference type="Pfam" id="PF08801"/>
    </source>
</evidence>
<evidence type="ECO:0000256" key="7">
    <source>
        <dbReference type="ARBA" id="ARBA00023242"/>
    </source>
</evidence>
<organism evidence="11 12">
    <name type="scientific">Cordyceps javanica</name>
    <dbReference type="NCBI Taxonomy" id="43265"/>
    <lineage>
        <taxon>Eukaryota</taxon>
        <taxon>Fungi</taxon>
        <taxon>Dikarya</taxon>
        <taxon>Ascomycota</taxon>
        <taxon>Pezizomycotina</taxon>
        <taxon>Sordariomycetes</taxon>
        <taxon>Hypocreomycetidae</taxon>
        <taxon>Hypocreales</taxon>
        <taxon>Cordycipitaceae</taxon>
        <taxon>Cordyceps</taxon>
    </lineage>
</organism>
<evidence type="ECO:0008006" key="13">
    <source>
        <dbReference type="Google" id="ProtNLM"/>
    </source>
</evidence>
<feature type="domain" description="Nucleoporin Nup133/Nup155-like N-terminal" evidence="10">
    <location>
        <begin position="111"/>
        <end position="568"/>
    </location>
</feature>
<keyword evidence="12" id="KW-1185">Reference proteome</keyword>
<name>A0A545VR42_9HYPO</name>